<evidence type="ECO:0000256" key="1">
    <source>
        <dbReference type="ARBA" id="ARBA00001971"/>
    </source>
</evidence>
<comment type="similarity">
    <text evidence="3">Belongs to the cytochrome P450 family.</text>
</comment>
<evidence type="ECO:0000256" key="9">
    <source>
        <dbReference type="ARBA" id="ARBA00023004"/>
    </source>
</evidence>
<keyword evidence="7" id="KW-1133">Transmembrane helix</keyword>
<comment type="subcellular location">
    <subcellularLocation>
        <location evidence="2">Membrane</location>
    </subcellularLocation>
</comment>
<protein>
    <submittedName>
        <fullName evidence="12">Putative Ent-kaurene oxidase</fullName>
    </submittedName>
</protein>
<keyword evidence="11" id="KW-0472">Membrane</keyword>
<accession>H0EPN7</accession>
<dbReference type="PANTHER" id="PTHR46206">
    <property type="entry name" value="CYTOCHROME P450"/>
    <property type="match status" value="1"/>
</dbReference>
<evidence type="ECO:0000256" key="3">
    <source>
        <dbReference type="ARBA" id="ARBA00010617"/>
    </source>
</evidence>
<dbReference type="GO" id="GO:0004497">
    <property type="term" value="F:monooxygenase activity"/>
    <property type="evidence" value="ECO:0007669"/>
    <property type="project" value="UniProtKB-KW"/>
</dbReference>
<dbReference type="GO" id="GO:0016020">
    <property type="term" value="C:membrane"/>
    <property type="evidence" value="ECO:0007669"/>
    <property type="project" value="UniProtKB-SubCell"/>
</dbReference>
<dbReference type="EMBL" id="AGUE01000116">
    <property type="protein sequence ID" value="EHK99465.1"/>
    <property type="molecule type" value="Genomic_DNA"/>
</dbReference>
<evidence type="ECO:0000256" key="7">
    <source>
        <dbReference type="ARBA" id="ARBA00022989"/>
    </source>
</evidence>
<organism evidence="12 13">
    <name type="scientific">Glarea lozoyensis (strain ATCC 74030 / MF5533)</name>
    <dbReference type="NCBI Taxonomy" id="1104152"/>
    <lineage>
        <taxon>Eukaryota</taxon>
        <taxon>Fungi</taxon>
        <taxon>Dikarya</taxon>
        <taxon>Ascomycota</taxon>
        <taxon>Pezizomycotina</taxon>
        <taxon>Leotiomycetes</taxon>
        <taxon>Helotiales</taxon>
        <taxon>Helotiaceae</taxon>
        <taxon>Glarea</taxon>
    </lineage>
</organism>
<dbReference type="InParanoid" id="H0EPN7"/>
<sequence length="73" mass="8124">MAIWFGSVHALSTTITFAIHDLCIHPEYVAPLRQEMEEGYADFEKTGLGLPLVDSFIKESARLTPVESSKKSL</sequence>
<dbReference type="HOGENOM" id="CLU_2705017_0_0_1"/>
<dbReference type="Pfam" id="PF00067">
    <property type="entry name" value="p450"/>
    <property type="match status" value="1"/>
</dbReference>
<proteinExistence type="inferred from homology"/>
<reference evidence="12 13" key="1">
    <citation type="journal article" date="2012" name="Eukaryot. Cell">
        <title>Genome sequence of the fungus Glarea lozoyensis: the first genome sequence of a species from the Helotiaceae family.</title>
        <authorList>
            <person name="Youssar L."/>
            <person name="Gruening B.A."/>
            <person name="Erxleben A."/>
            <person name="Guenther S."/>
            <person name="Huettel W."/>
        </authorList>
    </citation>
    <scope>NUCLEOTIDE SEQUENCE [LARGE SCALE GENOMIC DNA]</scope>
    <source>
        <strain evidence="13">ATCC 74030 / MF5533</strain>
    </source>
</reference>
<dbReference type="Gene3D" id="1.10.630.10">
    <property type="entry name" value="Cytochrome P450"/>
    <property type="match status" value="1"/>
</dbReference>
<name>H0EPN7_GLAL7</name>
<comment type="caution">
    <text evidence="12">The sequence shown here is derived from an EMBL/GenBank/DDBJ whole genome shotgun (WGS) entry which is preliminary data.</text>
</comment>
<evidence type="ECO:0000313" key="13">
    <source>
        <dbReference type="Proteomes" id="UP000005446"/>
    </source>
</evidence>
<keyword evidence="6" id="KW-0479">Metal-binding</keyword>
<comment type="cofactor">
    <cofactor evidence="1">
        <name>heme</name>
        <dbReference type="ChEBI" id="CHEBI:30413"/>
    </cofactor>
</comment>
<dbReference type="PANTHER" id="PTHR46206:SF5">
    <property type="entry name" value="P450, PUTATIVE (EUROFUNG)-RELATED"/>
    <property type="match status" value="1"/>
</dbReference>
<evidence type="ECO:0000256" key="2">
    <source>
        <dbReference type="ARBA" id="ARBA00004370"/>
    </source>
</evidence>
<keyword evidence="10" id="KW-0503">Monooxygenase</keyword>
<dbReference type="AlphaFoldDB" id="H0EPN7"/>
<dbReference type="InterPro" id="IPR001128">
    <property type="entry name" value="Cyt_P450"/>
</dbReference>
<dbReference type="OrthoDB" id="1844152at2759"/>
<dbReference type="SUPFAM" id="SSF48264">
    <property type="entry name" value="Cytochrome P450"/>
    <property type="match status" value="1"/>
</dbReference>
<evidence type="ECO:0000256" key="10">
    <source>
        <dbReference type="ARBA" id="ARBA00023033"/>
    </source>
</evidence>
<evidence type="ECO:0000256" key="5">
    <source>
        <dbReference type="ARBA" id="ARBA00022692"/>
    </source>
</evidence>
<evidence type="ECO:0000256" key="4">
    <source>
        <dbReference type="ARBA" id="ARBA00022617"/>
    </source>
</evidence>
<dbReference type="InterPro" id="IPR036396">
    <property type="entry name" value="Cyt_P450_sf"/>
</dbReference>
<dbReference type="GO" id="GO:0020037">
    <property type="term" value="F:heme binding"/>
    <property type="evidence" value="ECO:0007669"/>
    <property type="project" value="InterPro"/>
</dbReference>
<evidence type="ECO:0000256" key="8">
    <source>
        <dbReference type="ARBA" id="ARBA00023002"/>
    </source>
</evidence>
<keyword evidence="4" id="KW-0349">Heme</keyword>
<dbReference type="Proteomes" id="UP000005446">
    <property type="component" value="Unassembled WGS sequence"/>
</dbReference>
<dbReference type="GO" id="GO:0016705">
    <property type="term" value="F:oxidoreductase activity, acting on paired donors, with incorporation or reduction of molecular oxygen"/>
    <property type="evidence" value="ECO:0007669"/>
    <property type="project" value="InterPro"/>
</dbReference>
<keyword evidence="13" id="KW-1185">Reference proteome</keyword>
<keyword evidence="9" id="KW-0408">Iron</keyword>
<keyword evidence="8" id="KW-0560">Oxidoreductase</keyword>
<dbReference type="GO" id="GO:0005506">
    <property type="term" value="F:iron ion binding"/>
    <property type="evidence" value="ECO:0007669"/>
    <property type="project" value="InterPro"/>
</dbReference>
<evidence type="ECO:0000256" key="11">
    <source>
        <dbReference type="ARBA" id="ARBA00023136"/>
    </source>
</evidence>
<evidence type="ECO:0000313" key="12">
    <source>
        <dbReference type="EMBL" id="EHK99465.1"/>
    </source>
</evidence>
<keyword evidence="5" id="KW-0812">Transmembrane</keyword>
<evidence type="ECO:0000256" key="6">
    <source>
        <dbReference type="ARBA" id="ARBA00022723"/>
    </source>
</evidence>
<gene>
    <name evidence="12" type="ORF">M7I_4622</name>
</gene>